<organism evidence="2 3">
    <name type="scientific">Caenorhabditis remanei</name>
    <name type="common">Caenorhabditis vulgaris</name>
    <dbReference type="NCBI Taxonomy" id="31234"/>
    <lineage>
        <taxon>Eukaryota</taxon>
        <taxon>Metazoa</taxon>
        <taxon>Ecdysozoa</taxon>
        <taxon>Nematoda</taxon>
        <taxon>Chromadorea</taxon>
        <taxon>Rhabditida</taxon>
        <taxon>Rhabditina</taxon>
        <taxon>Rhabditomorpha</taxon>
        <taxon>Rhabditoidea</taxon>
        <taxon>Rhabditidae</taxon>
        <taxon>Peloderinae</taxon>
        <taxon>Caenorhabditis</taxon>
    </lineage>
</organism>
<dbReference type="CTD" id="78774417"/>
<dbReference type="InterPro" id="IPR008974">
    <property type="entry name" value="TRAF-like"/>
</dbReference>
<dbReference type="PANTHER" id="PTHR22743">
    <property type="entry name" value="MEPRIN/TRAF-LIKE MATH FAMILY-C.ELEGANS"/>
    <property type="match status" value="1"/>
</dbReference>
<dbReference type="RefSeq" id="XP_053590420.1">
    <property type="nucleotide sequence ID" value="XM_053726226.1"/>
</dbReference>
<dbReference type="KEGG" id="crq:GCK72_007466"/>
<dbReference type="CDD" id="cd00121">
    <property type="entry name" value="MATH"/>
    <property type="match status" value="1"/>
</dbReference>
<dbReference type="Gene3D" id="2.60.210.10">
    <property type="entry name" value="Apoptosis, Tumor Necrosis Factor Receptor Associated Protein 2, Chain A"/>
    <property type="match status" value="1"/>
</dbReference>
<dbReference type="GeneID" id="78774417"/>
<evidence type="ECO:0000259" key="1">
    <source>
        <dbReference type="SMART" id="SM00061"/>
    </source>
</evidence>
<sequence length="449" mass="51774">MSEENEKVVSNQNEQGDSASKFLSEVNLFMEIIDAIKSVHNMCQELLNKQKTLEKSNMEIAGRLQSAEDEIWKFSQKLEDTVEEELTEDTTSCQGIVENNEKNSLDGLKAAVQIVEGTCSMFMKQQETLKVEIFEKFRLVEDQVEKLHQEYRENFESKQSTIDENEKITSKIPEKSDNECLIYSPKDSSTYGKSFVLKNTFENVSYMKDNARYYSKEEEEHFGVSWKIFLEIEENQLMISLQCMKPLKDNTWCITTEASFELISKNGSRHKEVRVIDFGNEFGGIGDTLGPIPLLEWLDIEEEYLVDDKLVFEVHVGIDWMSGVYKNNLRNFGETIKQFSDVTLKSAFIKINFTYNFAEFTLEGILLVADMCETPMVIRKCEEFLLEKSRKTLKKKLEMSARYNLEGLKKKCLGEITSIADIKSVISGNTHDMDSSIMADLFQISLEFH</sequence>
<gene>
    <name evidence="2" type="ORF">GCK72_007466</name>
</gene>
<dbReference type="Proteomes" id="UP000483820">
    <property type="component" value="Chromosome II"/>
</dbReference>
<name>A0A6A5HM44_CAERE</name>
<dbReference type="InterPro" id="IPR002083">
    <property type="entry name" value="MATH/TRAF_dom"/>
</dbReference>
<feature type="domain" description="MATH" evidence="1">
    <location>
        <begin position="196"/>
        <end position="300"/>
    </location>
</feature>
<evidence type="ECO:0000313" key="3">
    <source>
        <dbReference type="Proteomes" id="UP000483820"/>
    </source>
</evidence>
<dbReference type="SMART" id="SM00061">
    <property type="entry name" value="MATH"/>
    <property type="match status" value="1"/>
</dbReference>
<dbReference type="SUPFAM" id="SSF49599">
    <property type="entry name" value="TRAF domain-like"/>
    <property type="match status" value="1"/>
</dbReference>
<evidence type="ECO:0000313" key="2">
    <source>
        <dbReference type="EMBL" id="KAF1767507.1"/>
    </source>
</evidence>
<protein>
    <recommendedName>
        <fullName evidence="1">MATH domain-containing protein</fullName>
    </recommendedName>
</protein>
<accession>A0A6A5HM44</accession>
<dbReference type="AlphaFoldDB" id="A0A6A5HM44"/>
<reference evidence="2 3" key="1">
    <citation type="submission" date="2019-12" db="EMBL/GenBank/DDBJ databases">
        <title>Chromosome-level assembly of the Caenorhabditis remanei genome.</title>
        <authorList>
            <person name="Teterina A.A."/>
            <person name="Willis J.H."/>
            <person name="Phillips P.C."/>
        </authorList>
    </citation>
    <scope>NUCLEOTIDE SEQUENCE [LARGE SCALE GENOMIC DNA]</scope>
    <source>
        <strain evidence="2 3">PX506</strain>
        <tissue evidence="2">Whole organism</tissue>
    </source>
</reference>
<proteinExistence type="predicted"/>
<dbReference type="PANTHER" id="PTHR22743:SF165">
    <property type="entry name" value="BTB AND MATH DOMAIN CONTAINING-RELATED"/>
    <property type="match status" value="1"/>
</dbReference>
<dbReference type="Pfam" id="PF00917">
    <property type="entry name" value="MATH"/>
    <property type="match status" value="1"/>
</dbReference>
<comment type="caution">
    <text evidence="2">The sequence shown here is derived from an EMBL/GenBank/DDBJ whole genome shotgun (WGS) entry which is preliminary data.</text>
</comment>
<dbReference type="InterPro" id="IPR052664">
    <property type="entry name" value="BTB-MATH_domain_protein"/>
</dbReference>
<dbReference type="EMBL" id="WUAV01000002">
    <property type="protein sequence ID" value="KAF1767507.1"/>
    <property type="molecule type" value="Genomic_DNA"/>
</dbReference>